<evidence type="ECO:0000313" key="8">
    <source>
        <dbReference type="EMBL" id="SFM47292.1"/>
    </source>
</evidence>
<dbReference type="PANTHER" id="PTHR30435">
    <property type="entry name" value="FLAGELLAR PROTEIN"/>
    <property type="match status" value="1"/>
</dbReference>
<evidence type="ECO:0000313" key="9">
    <source>
        <dbReference type="Proteomes" id="UP000199611"/>
    </source>
</evidence>
<dbReference type="EMBL" id="FOUU01000001">
    <property type="protein sequence ID" value="SFM47292.1"/>
    <property type="molecule type" value="Genomic_DNA"/>
</dbReference>
<dbReference type="SUPFAM" id="SSF117143">
    <property type="entry name" value="Flagellar hook protein flgE"/>
    <property type="match status" value="1"/>
</dbReference>
<dbReference type="RefSeq" id="WP_177193487.1">
    <property type="nucleotide sequence ID" value="NZ_FOUU01000001.1"/>
</dbReference>
<reference evidence="8 9" key="1">
    <citation type="submission" date="2016-10" db="EMBL/GenBank/DDBJ databases">
        <authorList>
            <person name="de Groot N.N."/>
        </authorList>
    </citation>
    <scope>NUCLEOTIDE SEQUENCE [LARGE SCALE GENOMIC DNA]</scope>
    <source>
        <strain evidence="8 9">DSM 9990</strain>
    </source>
</reference>
<dbReference type="STRING" id="39841.SAMN05660836_00400"/>
<feature type="domain" description="Flagellar basal body rod protein N-terminal" evidence="5">
    <location>
        <begin position="13"/>
        <end position="35"/>
    </location>
</feature>
<protein>
    <submittedName>
        <fullName evidence="8">Flagellar basal-body rod protein FlgG</fullName>
    </submittedName>
</protein>
<organism evidence="8 9">
    <name type="scientific">Thermodesulforhabdus norvegica</name>
    <dbReference type="NCBI Taxonomy" id="39841"/>
    <lineage>
        <taxon>Bacteria</taxon>
        <taxon>Pseudomonadati</taxon>
        <taxon>Thermodesulfobacteriota</taxon>
        <taxon>Syntrophobacteria</taxon>
        <taxon>Syntrophobacterales</taxon>
        <taxon>Thermodesulforhabdaceae</taxon>
        <taxon>Thermodesulforhabdus</taxon>
    </lineage>
</organism>
<dbReference type="GO" id="GO:0009425">
    <property type="term" value="C:bacterial-type flagellum basal body"/>
    <property type="evidence" value="ECO:0007669"/>
    <property type="project" value="UniProtKB-SubCell"/>
</dbReference>
<evidence type="ECO:0000256" key="1">
    <source>
        <dbReference type="ARBA" id="ARBA00004117"/>
    </source>
</evidence>
<evidence type="ECO:0000256" key="4">
    <source>
        <dbReference type="RuleBase" id="RU362116"/>
    </source>
</evidence>
<evidence type="ECO:0000259" key="6">
    <source>
        <dbReference type="Pfam" id="PF06429"/>
    </source>
</evidence>
<dbReference type="InterPro" id="IPR020013">
    <property type="entry name" value="Flagellar_FlgE/F/G"/>
</dbReference>
<name>A0A1I4R4S3_9BACT</name>
<dbReference type="Proteomes" id="UP000199611">
    <property type="component" value="Unassembled WGS sequence"/>
</dbReference>
<dbReference type="InterPro" id="IPR001444">
    <property type="entry name" value="Flag_bb_rod_N"/>
</dbReference>
<dbReference type="InterPro" id="IPR010930">
    <property type="entry name" value="Flg_bb/hook_C_dom"/>
</dbReference>
<dbReference type="Pfam" id="PF06429">
    <property type="entry name" value="Flg_bbr_C"/>
    <property type="match status" value="1"/>
</dbReference>
<evidence type="ECO:0000259" key="7">
    <source>
        <dbReference type="Pfam" id="PF22692"/>
    </source>
</evidence>
<keyword evidence="8" id="KW-0969">Cilium</keyword>
<proteinExistence type="inferred from homology"/>
<evidence type="ECO:0000256" key="2">
    <source>
        <dbReference type="ARBA" id="ARBA00009677"/>
    </source>
</evidence>
<dbReference type="InterPro" id="IPR037925">
    <property type="entry name" value="FlgE/F/G-like"/>
</dbReference>
<keyword evidence="3 4" id="KW-0975">Bacterial flagellum</keyword>
<dbReference type="GO" id="GO:0071978">
    <property type="term" value="P:bacterial-type flagellum-dependent swarming motility"/>
    <property type="evidence" value="ECO:0007669"/>
    <property type="project" value="TreeGrafter"/>
</dbReference>
<evidence type="ECO:0000259" key="5">
    <source>
        <dbReference type="Pfam" id="PF00460"/>
    </source>
</evidence>
<dbReference type="NCBIfam" id="TIGR03506">
    <property type="entry name" value="FlgEFG_subfam"/>
    <property type="match status" value="1"/>
</dbReference>
<dbReference type="Pfam" id="PF00460">
    <property type="entry name" value="Flg_bb_rod"/>
    <property type="match status" value="1"/>
</dbReference>
<feature type="domain" description="Flagellar basal-body/hook protein C-terminal" evidence="6">
    <location>
        <begin position="177"/>
        <end position="210"/>
    </location>
</feature>
<dbReference type="InterPro" id="IPR053967">
    <property type="entry name" value="LlgE_F_G-like_D1"/>
</dbReference>
<comment type="similarity">
    <text evidence="2 4">Belongs to the flagella basal body rod proteins family.</text>
</comment>
<feature type="domain" description="Flagellar hook protein FlgE/F/G-like D1" evidence="7">
    <location>
        <begin position="68"/>
        <end position="130"/>
    </location>
</feature>
<keyword evidence="8" id="KW-0282">Flagellum</keyword>
<keyword evidence="9" id="KW-1185">Reference proteome</keyword>
<dbReference type="Pfam" id="PF22692">
    <property type="entry name" value="LlgE_F_G_D1"/>
    <property type="match status" value="1"/>
</dbReference>
<comment type="subcellular location">
    <subcellularLocation>
        <location evidence="1 4">Bacterial flagellum basal body</location>
    </subcellularLocation>
</comment>
<gene>
    <name evidence="8" type="ORF">SAMN05660836_00400</name>
</gene>
<keyword evidence="8" id="KW-0966">Cell projection</keyword>
<dbReference type="PANTHER" id="PTHR30435:SF19">
    <property type="entry name" value="FLAGELLAR BASAL-BODY ROD PROTEIN FLGG"/>
    <property type="match status" value="1"/>
</dbReference>
<dbReference type="AlphaFoldDB" id="A0A1I4R4S3"/>
<evidence type="ECO:0000256" key="3">
    <source>
        <dbReference type="ARBA" id="ARBA00023143"/>
    </source>
</evidence>
<sequence length="226" mass="25430">MRLGFAASALGSILQEKRLEVIANNLANAQTPGFKKDDVRFTDFLYQETHTRMDQGPIRITSSPLDVALVGPGWFKVKTDEGIFYTRSGNFMRDPEGRLVTPEGWPVLDESGGEIQINSTDITIDERGRVLENGVTVGTIAVVDFDEGVRLEKVRGGYFRTVGSDIREQEPEGTRIQQGALEEPNFHIVEEMTRMIDTLRMFEAYQKAMKLFHSEDTQLARKVSGR</sequence>
<accession>A0A1I4R4S3</accession>